<dbReference type="PANTHER" id="PTHR32071:SF90">
    <property type="entry name" value="TRANSCRIPTIONAL REGULATORY PROTEIN LEVR"/>
    <property type="match status" value="1"/>
</dbReference>
<dbReference type="RefSeq" id="WP_056966296.1">
    <property type="nucleotide sequence ID" value="NZ_BJOQ01000031.1"/>
</dbReference>
<reference evidence="1 2" key="1">
    <citation type="submission" date="2018-07" db="EMBL/GenBank/DDBJ databases">
        <title>Lactobacillus curvatus genome sequence.</title>
        <authorList>
            <person name="Prechtl R."/>
        </authorList>
    </citation>
    <scope>NUCLEOTIDE SEQUENCE [LARGE SCALE GENOMIC DNA]</scope>
    <source>
        <strain evidence="1 2">TMW 1.1928</strain>
    </source>
</reference>
<dbReference type="Proteomes" id="UP000257607">
    <property type="component" value="Chromosome"/>
</dbReference>
<name>A0A1B2A496_LATCU</name>
<accession>A0A1B2A496</accession>
<dbReference type="InterPro" id="IPR027417">
    <property type="entry name" value="P-loop_NTPase"/>
</dbReference>
<dbReference type="PROSITE" id="PS00676">
    <property type="entry name" value="SIGMA54_INTERACT_2"/>
    <property type="match status" value="1"/>
</dbReference>
<dbReference type="CDD" id="cd00006">
    <property type="entry name" value="PTS_IIA_man"/>
    <property type="match status" value="1"/>
</dbReference>
<sequence length="925" mass="104519">MKRIDKVEQALQQIWQNKSQEVLLNGGSSAREIADQLMITRSNASGDLNLLVREERVIKIKQYPVRYLPLMVVEKTLEMTLPRPLVYKSLTDLLSSPEQGNGVIKPIDPLTDIIGSQQSLKNAIFQAKAAVHYPPFGLHMLLLGRTGSGKTFFVQKIYDYALYAHRLKPDAPFISFNCAEYANNPQLLLSQLFGYKKGAFTGADQDQAGLVDQAQNGILFLDEVHRLPPEGQEMLFYLIDHGVFNRLGESSFQNHAEVLIICATTEDPESSLLNTFVRRIPMVIKIPSLDQRSLSEQVDLTKFLFCDEADRIQRPLKVDIEVINALLQSVETSNVGQLRSLIQLTCAHTFLNNMNDDGYLHVKMRDLPQNVQLKWGSGTEMMAGTKKLTDYLDMVTVITPQEQMAPKKQFNDANIYRLISNKVSELRQEDISDSEINQYIMTDLRLHIRNFVTKSEVDYSLLNFMEPKVLAFIKKLRKYAEKQLRRTFDRRFDYYVGMHVDAFFKRKSDVETIIPGDLDVLERENQKEFQVAIGFKQLFSEEFGINLSEIEVAYLIMLLLSIESLSDRSKKKVGVLVVAHGDSTATSMVSVAKELLGVVPMLPLNMPLTVSPEEIYERIAQKLAVLDEGLGVLMLVDMGSLAMLDERLIESTGIKIKTISNVTTSMVLDAARKINYMNVGLNEVYESILNDFQGLAQATNGDADKPKAILSICTTGAGTAEKIAGMINHLISETTDEYIKVLQISSLKMAQHVRDLKQHFNIIGSVGTKDPRLGVPFIPLEDLIDGTGENALRSLIASRQFKIKRQPDKHYMVRELTEDTLKQYLLYLNPTVITPVLIDWLDTVQTAMKITLSNTAQLKVLVHTAFAFERVLKNEPLHYTDTLSEEIDTLSELIIKTIKPIERQLNLELCQDELLFITEAINDVC</sequence>
<dbReference type="Gene3D" id="3.40.50.300">
    <property type="entry name" value="P-loop containing nucleotide triphosphate hydrolases"/>
    <property type="match status" value="1"/>
</dbReference>
<dbReference type="SMART" id="SM00382">
    <property type="entry name" value="AAA"/>
    <property type="match status" value="1"/>
</dbReference>
<dbReference type="GO" id="GO:0006355">
    <property type="term" value="P:regulation of DNA-templated transcription"/>
    <property type="evidence" value="ECO:0007669"/>
    <property type="project" value="InterPro"/>
</dbReference>
<dbReference type="InterPro" id="IPR004701">
    <property type="entry name" value="PTS_EIIA_man-typ"/>
</dbReference>
<dbReference type="InterPro" id="IPR033887">
    <property type="entry name" value="PTS_IIA_man"/>
</dbReference>
<dbReference type="InterPro" id="IPR036634">
    <property type="entry name" value="PRD_sf"/>
</dbReference>
<protein>
    <submittedName>
        <fullName evidence="1">Sigma-54-dependent transcriptional regulator</fullName>
    </submittedName>
</protein>
<organism evidence="1 2">
    <name type="scientific">Latilactobacillus curvatus</name>
    <name type="common">Lactobacillus curvatus</name>
    <dbReference type="NCBI Taxonomy" id="28038"/>
    <lineage>
        <taxon>Bacteria</taxon>
        <taxon>Bacillati</taxon>
        <taxon>Bacillota</taxon>
        <taxon>Bacilli</taxon>
        <taxon>Lactobacillales</taxon>
        <taxon>Lactobacillaceae</taxon>
        <taxon>Latilactobacillus</taxon>
    </lineage>
</organism>
<dbReference type="Pfam" id="PF03610">
    <property type="entry name" value="EIIA-man"/>
    <property type="match status" value="1"/>
</dbReference>
<dbReference type="PROSITE" id="PS50045">
    <property type="entry name" value="SIGMA54_INTERACT_4"/>
    <property type="match status" value="1"/>
</dbReference>
<dbReference type="Pfam" id="PF00874">
    <property type="entry name" value="PRD"/>
    <property type="match status" value="2"/>
</dbReference>
<dbReference type="GO" id="GO:0009401">
    <property type="term" value="P:phosphoenolpyruvate-dependent sugar phosphotransferase system"/>
    <property type="evidence" value="ECO:0007669"/>
    <property type="project" value="InterPro"/>
</dbReference>
<dbReference type="SUPFAM" id="SSF52540">
    <property type="entry name" value="P-loop containing nucleoside triphosphate hydrolases"/>
    <property type="match status" value="1"/>
</dbReference>
<dbReference type="InterPro" id="IPR025943">
    <property type="entry name" value="Sigma_54_int_dom_ATP-bd_2"/>
</dbReference>
<dbReference type="InterPro" id="IPR036662">
    <property type="entry name" value="PTS_EIIA_man-typ_sf"/>
</dbReference>
<gene>
    <name evidence="1" type="ORF">DT351_09660</name>
</gene>
<dbReference type="GO" id="GO:0016020">
    <property type="term" value="C:membrane"/>
    <property type="evidence" value="ECO:0007669"/>
    <property type="project" value="InterPro"/>
</dbReference>
<evidence type="ECO:0000313" key="1">
    <source>
        <dbReference type="EMBL" id="AXN36576.1"/>
    </source>
</evidence>
<dbReference type="Gene3D" id="3.40.50.510">
    <property type="entry name" value="Phosphotransferase system, mannose-type IIA component"/>
    <property type="match status" value="1"/>
</dbReference>
<dbReference type="PANTHER" id="PTHR32071">
    <property type="entry name" value="TRANSCRIPTIONAL REGULATORY PROTEIN"/>
    <property type="match status" value="1"/>
</dbReference>
<dbReference type="PROSITE" id="PS51096">
    <property type="entry name" value="PTS_EIIA_TYPE_4"/>
    <property type="match status" value="1"/>
</dbReference>
<dbReference type="GeneID" id="49611534"/>
<dbReference type="OrthoDB" id="9771372at2"/>
<dbReference type="SUPFAM" id="SSF53062">
    <property type="entry name" value="PTS system fructose IIA component-like"/>
    <property type="match status" value="1"/>
</dbReference>
<dbReference type="InterPro" id="IPR003593">
    <property type="entry name" value="AAA+_ATPase"/>
</dbReference>
<dbReference type="SUPFAM" id="SSF63520">
    <property type="entry name" value="PTS-regulatory domain, PRD"/>
    <property type="match status" value="2"/>
</dbReference>
<dbReference type="GO" id="GO:0005524">
    <property type="term" value="F:ATP binding"/>
    <property type="evidence" value="ECO:0007669"/>
    <property type="project" value="InterPro"/>
</dbReference>
<dbReference type="InterPro" id="IPR002078">
    <property type="entry name" value="Sigma_54_int"/>
</dbReference>
<dbReference type="Gene3D" id="1.10.1790.10">
    <property type="entry name" value="PRD domain"/>
    <property type="match status" value="2"/>
</dbReference>
<evidence type="ECO:0000313" key="2">
    <source>
        <dbReference type="Proteomes" id="UP000257607"/>
    </source>
</evidence>
<dbReference type="CDD" id="cd00009">
    <property type="entry name" value="AAA"/>
    <property type="match status" value="1"/>
</dbReference>
<dbReference type="PROSITE" id="PS51372">
    <property type="entry name" value="PRD_2"/>
    <property type="match status" value="2"/>
</dbReference>
<dbReference type="Pfam" id="PF00158">
    <property type="entry name" value="Sigma54_activat"/>
    <property type="match status" value="1"/>
</dbReference>
<proteinExistence type="predicted"/>
<dbReference type="InterPro" id="IPR011608">
    <property type="entry name" value="PRD"/>
</dbReference>
<dbReference type="AlphaFoldDB" id="A0A1B2A496"/>
<dbReference type="EMBL" id="CP031003">
    <property type="protein sequence ID" value="AXN36576.1"/>
    <property type="molecule type" value="Genomic_DNA"/>
</dbReference>